<dbReference type="PANTHER" id="PTHR43479">
    <property type="entry name" value="ACREF/ENVCD OPERON REPRESSOR-RELATED"/>
    <property type="match status" value="1"/>
</dbReference>
<organism evidence="5 6">
    <name type="scientific">Pallidibacillus pasinlerensis</name>
    <dbReference type="NCBI Taxonomy" id="2703818"/>
    <lineage>
        <taxon>Bacteria</taxon>
        <taxon>Bacillati</taxon>
        <taxon>Bacillota</taxon>
        <taxon>Bacilli</taxon>
        <taxon>Bacillales</taxon>
        <taxon>Bacillaceae</taxon>
        <taxon>Pallidibacillus</taxon>
    </lineage>
</organism>
<keyword evidence="1" id="KW-0678">Repressor</keyword>
<dbReference type="InterPro" id="IPR050624">
    <property type="entry name" value="HTH-type_Tx_Regulator"/>
</dbReference>
<evidence type="ECO:0000256" key="2">
    <source>
        <dbReference type="ARBA" id="ARBA00023125"/>
    </source>
</evidence>
<evidence type="ECO:0000256" key="1">
    <source>
        <dbReference type="ARBA" id="ARBA00022491"/>
    </source>
</evidence>
<keyword evidence="6" id="KW-1185">Reference proteome</keyword>
<comment type="caution">
    <text evidence="5">The sequence shown here is derived from an EMBL/GenBank/DDBJ whole genome shotgun (WGS) entry which is preliminary data.</text>
</comment>
<name>A0ABX0A6R2_9BACI</name>
<dbReference type="Proteomes" id="UP000743899">
    <property type="component" value="Unassembled WGS sequence"/>
</dbReference>
<evidence type="ECO:0000313" key="6">
    <source>
        <dbReference type="Proteomes" id="UP000743899"/>
    </source>
</evidence>
<dbReference type="Pfam" id="PF00440">
    <property type="entry name" value="TetR_N"/>
    <property type="match status" value="1"/>
</dbReference>
<evidence type="ECO:0000313" key="5">
    <source>
        <dbReference type="EMBL" id="NCU18497.1"/>
    </source>
</evidence>
<dbReference type="PANTHER" id="PTHR43479:SF21">
    <property type="entry name" value="TRANSCRIPTIONAL REGULATOR, TETR FAMILY"/>
    <property type="match status" value="1"/>
</dbReference>
<dbReference type="InterPro" id="IPR001647">
    <property type="entry name" value="HTH_TetR"/>
</dbReference>
<dbReference type="EMBL" id="JAACYS010000063">
    <property type="protein sequence ID" value="NCU18497.1"/>
    <property type="molecule type" value="Genomic_DNA"/>
</dbReference>
<reference evidence="5 6" key="1">
    <citation type="submission" date="2020-01" db="EMBL/GenBank/DDBJ databases">
        <title>A novel Bacillus sp. from Pasinler.</title>
        <authorList>
            <person name="Adiguzel A."/>
            <person name="Ay H."/>
            <person name="Baltaci M.O."/>
        </authorList>
    </citation>
    <scope>NUCLEOTIDE SEQUENCE [LARGE SCALE GENOMIC DNA]</scope>
    <source>
        <strain evidence="5 6">P1</strain>
    </source>
</reference>
<accession>A0ABX0A6R2</accession>
<dbReference type="InterPro" id="IPR009057">
    <property type="entry name" value="Homeodomain-like_sf"/>
</dbReference>
<evidence type="ECO:0000256" key="3">
    <source>
        <dbReference type="PROSITE-ProRule" id="PRU00335"/>
    </source>
</evidence>
<dbReference type="SUPFAM" id="SSF46689">
    <property type="entry name" value="Homeodomain-like"/>
    <property type="match status" value="1"/>
</dbReference>
<protein>
    <submittedName>
        <fullName evidence="5">TetR/AcrR family transcriptional regulator</fullName>
    </submittedName>
</protein>
<proteinExistence type="predicted"/>
<feature type="domain" description="HTH tetR-type" evidence="4">
    <location>
        <begin position="9"/>
        <end position="69"/>
    </location>
</feature>
<dbReference type="Gene3D" id="1.10.357.10">
    <property type="entry name" value="Tetracycline Repressor, domain 2"/>
    <property type="match status" value="1"/>
</dbReference>
<gene>
    <name evidence="5" type="ORF">GW534_12310</name>
</gene>
<feature type="DNA-binding region" description="H-T-H motif" evidence="3">
    <location>
        <begin position="32"/>
        <end position="51"/>
    </location>
</feature>
<dbReference type="PRINTS" id="PR00455">
    <property type="entry name" value="HTHTETR"/>
</dbReference>
<sequence length="193" mass="22724">MDGFQRRRELKKKGILEAALELFMEHGVQKVSISEIAKKADVSQVTIYNYFGSKDQLAYDTVMYYTENVWHAQKQILINPSIPYTEKLKSIIFDKKQIATKINNEFHDFIMQIYATDENFNRLYNEELIPHTLALFEEGKKLGYVDKNFSNEVILMYLQMFRIFSQNTSAEQILPYTEELMKLFLYGLSGEKK</sequence>
<evidence type="ECO:0000259" key="4">
    <source>
        <dbReference type="PROSITE" id="PS50977"/>
    </source>
</evidence>
<dbReference type="PROSITE" id="PS50977">
    <property type="entry name" value="HTH_TETR_2"/>
    <property type="match status" value="1"/>
</dbReference>
<keyword evidence="2 3" id="KW-0238">DNA-binding</keyword>